<dbReference type="InterPro" id="IPR001633">
    <property type="entry name" value="EAL_dom"/>
</dbReference>
<dbReference type="AlphaFoldDB" id="A0A4R3U7I5"/>
<dbReference type="FunFam" id="3.20.20.450:FF:000001">
    <property type="entry name" value="Cyclic di-GMP phosphodiesterase yahA"/>
    <property type="match status" value="1"/>
</dbReference>
<dbReference type="SUPFAM" id="SSF55073">
    <property type="entry name" value="Nucleotide cyclase"/>
    <property type="match status" value="1"/>
</dbReference>
<feature type="transmembrane region" description="Helical" evidence="1">
    <location>
        <begin position="44"/>
        <end position="69"/>
    </location>
</feature>
<dbReference type="SMART" id="SM00052">
    <property type="entry name" value="EAL"/>
    <property type="match status" value="1"/>
</dbReference>
<keyword evidence="1" id="KW-0812">Transmembrane</keyword>
<feature type="domain" description="GGDEF" evidence="3">
    <location>
        <begin position="315"/>
        <end position="447"/>
    </location>
</feature>
<keyword evidence="6" id="KW-1185">Reference proteome</keyword>
<dbReference type="Pfam" id="PF00563">
    <property type="entry name" value="EAL"/>
    <property type="match status" value="1"/>
</dbReference>
<evidence type="ECO:0000259" key="2">
    <source>
        <dbReference type="PROSITE" id="PS50883"/>
    </source>
</evidence>
<dbReference type="Gene3D" id="3.30.70.270">
    <property type="match status" value="1"/>
</dbReference>
<keyword evidence="1" id="KW-1133">Transmembrane helix</keyword>
<dbReference type="RefSeq" id="WP_132576804.1">
    <property type="nucleotide sequence ID" value="NZ_CBCSGL010000102.1"/>
</dbReference>
<dbReference type="PROSITE" id="PS50883">
    <property type="entry name" value="EAL"/>
    <property type="match status" value="1"/>
</dbReference>
<dbReference type="InterPro" id="IPR000160">
    <property type="entry name" value="GGDEF_dom"/>
</dbReference>
<evidence type="ECO:0000313" key="6">
    <source>
        <dbReference type="Proteomes" id="UP000295110"/>
    </source>
</evidence>
<organism evidence="5 6">
    <name type="scientific">Roseateles saccharophilus</name>
    <name type="common">Pseudomonas saccharophila</name>
    <dbReference type="NCBI Taxonomy" id="304"/>
    <lineage>
        <taxon>Bacteria</taxon>
        <taxon>Pseudomonadati</taxon>
        <taxon>Pseudomonadota</taxon>
        <taxon>Betaproteobacteria</taxon>
        <taxon>Burkholderiales</taxon>
        <taxon>Sphaerotilaceae</taxon>
        <taxon>Roseateles</taxon>
    </lineage>
</organism>
<evidence type="ECO:0000259" key="3">
    <source>
        <dbReference type="PROSITE" id="PS50887"/>
    </source>
</evidence>
<dbReference type="Proteomes" id="UP000295110">
    <property type="component" value="Unassembled WGS sequence"/>
</dbReference>
<dbReference type="PROSITE" id="PS50924">
    <property type="entry name" value="MHYT"/>
    <property type="match status" value="1"/>
</dbReference>
<feature type="transmembrane region" description="Helical" evidence="1">
    <location>
        <begin position="176"/>
        <end position="199"/>
    </location>
</feature>
<gene>
    <name evidence="5" type="ORF">EV671_10705</name>
</gene>
<dbReference type="PANTHER" id="PTHR44757:SF2">
    <property type="entry name" value="BIOFILM ARCHITECTURE MAINTENANCE PROTEIN MBAA"/>
    <property type="match status" value="1"/>
</dbReference>
<dbReference type="EMBL" id="SMBU01000070">
    <property type="protein sequence ID" value="TCU81879.1"/>
    <property type="molecule type" value="Genomic_DNA"/>
</dbReference>
<evidence type="ECO:0000313" key="5">
    <source>
        <dbReference type="EMBL" id="TCU81879.1"/>
    </source>
</evidence>
<dbReference type="GO" id="GO:0016020">
    <property type="term" value="C:membrane"/>
    <property type="evidence" value="ECO:0007669"/>
    <property type="project" value="UniProtKB-UniRule"/>
</dbReference>
<dbReference type="NCBIfam" id="TIGR00254">
    <property type="entry name" value="GGDEF"/>
    <property type="match status" value="1"/>
</dbReference>
<dbReference type="Pfam" id="PF03707">
    <property type="entry name" value="MHYT"/>
    <property type="match status" value="4"/>
</dbReference>
<dbReference type="CDD" id="cd01949">
    <property type="entry name" value="GGDEF"/>
    <property type="match status" value="1"/>
</dbReference>
<dbReference type="InterPro" id="IPR029787">
    <property type="entry name" value="Nucleotide_cyclase"/>
</dbReference>
<evidence type="ECO:0000259" key="4">
    <source>
        <dbReference type="PROSITE" id="PS50924"/>
    </source>
</evidence>
<feature type="domain" description="EAL" evidence="2">
    <location>
        <begin position="456"/>
        <end position="709"/>
    </location>
</feature>
<keyword evidence="1" id="KW-0472">Membrane</keyword>
<dbReference type="OrthoDB" id="9813903at2"/>
<evidence type="ECO:0000256" key="1">
    <source>
        <dbReference type="PROSITE-ProRule" id="PRU00244"/>
    </source>
</evidence>
<dbReference type="InterPro" id="IPR043128">
    <property type="entry name" value="Rev_trsase/Diguanyl_cyclase"/>
</dbReference>
<dbReference type="PANTHER" id="PTHR44757">
    <property type="entry name" value="DIGUANYLATE CYCLASE DGCP"/>
    <property type="match status" value="1"/>
</dbReference>
<accession>A0A4R3U7I5</accession>
<dbReference type="InterPro" id="IPR005330">
    <property type="entry name" value="MHYT_dom"/>
</dbReference>
<protein>
    <submittedName>
        <fullName evidence="5">Diguanylate cyclase/phosphodiesterase</fullName>
    </submittedName>
</protein>
<comment type="caution">
    <text evidence="5">The sequence shown here is derived from an EMBL/GenBank/DDBJ whole genome shotgun (WGS) entry which is preliminary data.</text>
</comment>
<dbReference type="Pfam" id="PF00990">
    <property type="entry name" value="GGDEF"/>
    <property type="match status" value="1"/>
</dbReference>
<feature type="transmembrane region" description="Helical" evidence="1">
    <location>
        <begin position="219"/>
        <end position="240"/>
    </location>
</feature>
<dbReference type="Gene3D" id="3.20.20.450">
    <property type="entry name" value="EAL domain"/>
    <property type="match status" value="1"/>
</dbReference>
<sequence length="742" mass="79575">MNLYLEASYDFWVVVLSIMIASFASYVALDLARRVRSPDRRAAAAWWAGGSVVMGTGIWSMHFVGMLAFSLPVDIGYTALLTFASWVAAVVVSGIALGIASRGALTAPRLAWGAAAMGGGICAMHYIGMAALDMAPGIDWDFRLVLASVAIAVGASAAALVIFFKLASLGGLRGAVVQVFAAVVMGLAISGMHYTAMAAARFPIDSVCLSAGALSGSRLGTLVVFASLAMLACTWLVSVLDARMQDKTVVLAESLRLTNAQLKGANEELRRRAFLDPLTELPNRMLFEDRLARAVALQQRLSERAAGRAASKAHGALAVLFIDLDGFKPVNDSFGHGAGDLVLKEVARRLLKDARTGDTVARVGGDEFVLLMEDVGTVADCTALAARLCAALRAPIVVDGQAIEISASIGIAAAPGHGEREKLIAHADAAMYAAKRAGGNSYALFEARMDVDVHAQVSLQAELRHAAERGELALFYQPKVDGRGGQIHSVEALLRWYHPQRGLLGPAQFIPLAERFGFITQIGQWVIDEACRQMREWSERGVHIRVAINLSAQQLRDVDLVGRLDRAMRRYGIDPSRLLCEITESVAMEDIEATQRVFEGLARIGVFLSIDDFGTGYSSLSYLRQLPAKQLKIDRGFVQDLETSKDARAIVDAVVQLAHALSLKVVAEGVETEGQRAVLISLGCDELQGYLFARPMPAPDLLRWMLDDAPGETGDFAASVIDEGEFFHPTGPKAKRVAAISA</sequence>
<feature type="transmembrane region" description="Helical" evidence="1">
    <location>
        <begin position="144"/>
        <end position="164"/>
    </location>
</feature>
<dbReference type="InterPro" id="IPR052155">
    <property type="entry name" value="Biofilm_reg_signaling"/>
</dbReference>
<feature type="transmembrane region" description="Helical" evidence="1">
    <location>
        <begin position="75"/>
        <end position="98"/>
    </location>
</feature>
<dbReference type="CDD" id="cd01948">
    <property type="entry name" value="EAL"/>
    <property type="match status" value="1"/>
</dbReference>
<dbReference type="PROSITE" id="PS50887">
    <property type="entry name" value="GGDEF"/>
    <property type="match status" value="1"/>
</dbReference>
<proteinExistence type="predicted"/>
<reference evidence="5 6" key="1">
    <citation type="submission" date="2019-03" db="EMBL/GenBank/DDBJ databases">
        <title>Genomic Encyclopedia of Type Strains, Phase IV (KMG-IV): sequencing the most valuable type-strain genomes for metagenomic binning, comparative biology and taxonomic classification.</title>
        <authorList>
            <person name="Goeker M."/>
        </authorList>
    </citation>
    <scope>NUCLEOTIDE SEQUENCE [LARGE SCALE GENOMIC DNA]</scope>
    <source>
        <strain evidence="5 6">DSM 654</strain>
    </source>
</reference>
<dbReference type="InterPro" id="IPR035919">
    <property type="entry name" value="EAL_sf"/>
</dbReference>
<feature type="transmembrane region" description="Helical" evidence="1">
    <location>
        <begin position="12"/>
        <end position="32"/>
    </location>
</feature>
<dbReference type="SUPFAM" id="SSF141868">
    <property type="entry name" value="EAL domain-like"/>
    <property type="match status" value="1"/>
</dbReference>
<feature type="transmembrane region" description="Helical" evidence="1">
    <location>
        <begin position="110"/>
        <end position="132"/>
    </location>
</feature>
<feature type="domain" description="MHYT" evidence="4">
    <location>
        <begin position="9"/>
        <end position="203"/>
    </location>
</feature>
<dbReference type="SMART" id="SM00267">
    <property type="entry name" value="GGDEF"/>
    <property type="match status" value="1"/>
</dbReference>
<name>A0A4R3U7I5_ROSSA</name>